<evidence type="ECO:0000256" key="7">
    <source>
        <dbReference type="ARBA" id="ARBA00022833"/>
    </source>
</evidence>
<feature type="binding site" evidence="10">
    <location>
        <position position="141"/>
    </location>
    <ligand>
        <name>Zn(2+)</name>
        <dbReference type="ChEBI" id="CHEBI:29105"/>
        <label>2</label>
    </ligand>
</feature>
<evidence type="ECO:0000256" key="1">
    <source>
        <dbReference type="ARBA" id="ARBA00004496"/>
    </source>
</evidence>
<dbReference type="PANTHER" id="PTHR45892:SF1">
    <property type="entry name" value="AMINOACYLASE-1"/>
    <property type="match status" value="1"/>
</dbReference>
<dbReference type="InterPro" id="IPR011650">
    <property type="entry name" value="Peptidase_M20_dimer"/>
</dbReference>
<dbReference type="OrthoDB" id="3064516at2759"/>
<gene>
    <name evidence="12" type="ORF">NEZAVI_LOCUS5934</name>
</gene>
<dbReference type="InterPro" id="IPR010159">
    <property type="entry name" value="N-acyl_aa_amidohydrolase"/>
</dbReference>
<evidence type="ECO:0000313" key="13">
    <source>
        <dbReference type="Proteomes" id="UP001152798"/>
    </source>
</evidence>
<dbReference type="FunFam" id="3.40.630.10:FF:000019">
    <property type="entry name" value="Aminoacylase 1"/>
    <property type="match status" value="1"/>
</dbReference>
<evidence type="ECO:0000256" key="9">
    <source>
        <dbReference type="PIRSR" id="PIRSR036696-1"/>
    </source>
</evidence>
<dbReference type="PIRSF" id="PIRSF036696">
    <property type="entry name" value="ACY-1"/>
    <property type="match status" value="1"/>
</dbReference>
<dbReference type="Pfam" id="PF01546">
    <property type="entry name" value="Peptidase_M20"/>
    <property type="match status" value="1"/>
</dbReference>
<keyword evidence="6" id="KW-0378">Hydrolase</keyword>
<feature type="binding site" evidence="10">
    <location>
        <position position="73"/>
    </location>
    <ligand>
        <name>Zn(2+)</name>
        <dbReference type="ChEBI" id="CHEBI:29105"/>
        <label>1</label>
    </ligand>
</feature>
<feature type="binding site" evidence="10">
    <location>
        <position position="364"/>
    </location>
    <ligand>
        <name>Zn(2+)</name>
        <dbReference type="ChEBI" id="CHEBI:29105"/>
        <label>2</label>
    </ligand>
</feature>
<comment type="similarity">
    <text evidence="2">Belongs to the peptidase M20A family.</text>
</comment>
<dbReference type="PROSITE" id="PS00759">
    <property type="entry name" value="ARGE_DAPE_CPG2_2"/>
    <property type="match status" value="1"/>
</dbReference>
<dbReference type="InterPro" id="IPR002933">
    <property type="entry name" value="Peptidase_M20"/>
</dbReference>
<feature type="binding site" evidence="10">
    <location>
        <position position="168"/>
    </location>
    <ligand>
        <name>Zn(2+)</name>
        <dbReference type="ChEBI" id="CHEBI:29105"/>
        <label>1</label>
    </ligand>
</feature>
<dbReference type="Proteomes" id="UP001152798">
    <property type="component" value="Chromosome 3"/>
</dbReference>
<dbReference type="InterPro" id="IPR001261">
    <property type="entry name" value="ArgE/DapE_CS"/>
</dbReference>
<evidence type="ECO:0000256" key="2">
    <source>
        <dbReference type="ARBA" id="ARBA00006247"/>
    </source>
</evidence>
<evidence type="ECO:0000256" key="6">
    <source>
        <dbReference type="ARBA" id="ARBA00022801"/>
    </source>
</evidence>
<dbReference type="SUPFAM" id="SSF55031">
    <property type="entry name" value="Bacterial exopeptidase dimerisation domain"/>
    <property type="match status" value="1"/>
</dbReference>
<dbReference type="GO" id="GO:0004046">
    <property type="term" value="F:aminoacylase activity"/>
    <property type="evidence" value="ECO:0007669"/>
    <property type="project" value="UniProtKB-EC"/>
</dbReference>
<dbReference type="GO" id="GO:0005737">
    <property type="term" value="C:cytoplasm"/>
    <property type="evidence" value="ECO:0007669"/>
    <property type="project" value="UniProtKB-SubCell"/>
</dbReference>
<keyword evidence="13" id="KW-1185">Reference proteome</keyword>
<dbReference type="PANTHER" id="PTHR45892">
    <property type="entry name" value="AMINOACYLASE-1"/>
    <property type="match status" value="1"/>
</dbReference>
<keyword evidence="7 10" id="KW-0862">Zinc</keyword>
<evidence type="ECO:0000259" key="11">
    <source>
        <dbReference type="Pfam" id="PF07687"/>
    </source>
</evidence>
<sequence>MVEDVIETFRDYLKIRSVHPDPDYDGCVDFVKNKADEYGFKTKILRLDEKRPVLIVTLEGSEPSLPSILLNSHTDVVPVFEEEWSYDPFGAEMDKEGNIYARGTQDMKCVSIAQLEALRRIKFSQVKLKRTVHMTLVPDEEIGGHKGMAKFVQTQTFKDLNVGFDIDEGCCAPAEDFIVFNNERCSWGVIIHCPGSTGHGSLPLENTAGEKLRIVIDNFMDRREDEAKNYQGVLHLGDITTINLTRLEGGLQNNVIPPELIVGFDIRIAADGNHEELEKWIYDVCKKAGEGVYPEFIHKNPKVPTTLLTNESPYWSAMESTLKDLGLKYCTLNCPGGTDARFVRGLGIPAVGFSSFNLTPIRLHANDEFLNKNIFLTGISIYEKLIKNVANV</sequence>
<evidence type="ECO:0000256" key="5">
    <source>
        <dbReference type="ARBA" id="ARBA00022723"/>
    </source>
</evidence>
<dbReference type="SUPFAM" id="SSF53187">
    <property type="entry name" value="Zn-dependent exopeptidases"/>
    <property type="match status" value="1"/>
</dbReference>
<dbReference type="GO" id="GO:0006520">
    <property type="term" value="P:amino acid metabolic process"/>
    <property type="evidence" value="ECO:0007669"/>
    <property type="project" value="InterPro"/>
</dbReference>
<dbReference type="AlphaFoldDB" id="A0A9P0H5D5"/>
<accession>A0A9P0H5D5</accession>
<dbReference type="EMBL" id="OV725079">
    <property type="protein sequence ID" value="CAH1395706.1"/>
    <property type="molecule type" value="Genomic_DNA"/>
</dbReference>
<feature type="binding site" evidence="10">
    <location>
        <position position="106"/>
    </location>
    <ligand>
        <name>Zn(2+)</name>
        <dbReference type="ChEBI" id="CHEBI:29105"/>
        <label>1</label>
    </ligand>
</feature>
<feature type="active site" description="Proton acceptor" evidence="9">
    <location>
        <position position="140"/>
    </location>
</feature>
<protein>
    <recommendedName>
        <fullName evidence="3">N-acyl-aliphatic-L-amino acid amidohydrolase</fullName>
        <ecNumber evidence="3">3.5.1.14</ecNumber>
    </recommendedName>
    <alternativeName>
        <fullName evidence="8">N-acyl-L-amino-acid amidohydrolase</fullName>
    </alternativeName>
</protein>
<evidence type="ECO:0000256" key="3">
    <source>
        <dbReference type="ARBA" id="ARBA00011913"/>
    </source>
</evidence>
<dbReference type="Gene3D" id="1.10.150.900">
    <property type="match status" value="1"/>
</dbReference>
<evidence type="ECO:0000313" key="12">
    <source>
        <dbReference type="EMBL" id="CAH1395706.1"/>
    </source>
</evidence>
<feature type="binding site" evidence="10">
    <location>
        <position position="106"/>
    </location>
    <ligand>
        <name>Zn(2+)</name>
        <dbReference type="ChEBI" id="CHEBI:29105"/>
        <label>2</label>
    </ligand>
</feature>
<proteinExistence type="inferred from homology"/>
<keyword evidence="4" id="KW-0963">Cytoplasm</keyword>
<reference evidence="12" key="1">
    <citation type="submission" date="2022-01" db="EMBL/GenBank/DDBJ databases">
        <authorList>
            <person name="King R."/>
        </authorList>
    </citation>
    <scope>NUCLEOTIDE SEQUENCE</scope>
</reference>
<dbReference type="InterPro" id="IPR052083">
    <property type="entry name" value="Aminoacylase-1_M20A"/>
</dbReference>
<evidence type="ECO:0000256" key="10">
    <source>
        <dbReference type="PIRSR" id="PIRSR036696-2"/>
    </source>
</evidence>
<dbReference type="Gene3D" id="3.40.630.10">
    <property type="entry name" value="Zn peptidases"/>
    <property type="match status" value="1"/>
</dbReference>
<organism evidence="12 13">
    <name type="scientific">Nezara viridula</name>
    <name type="common">Southern green stink bug</name>
    <name type="synonym">Cimex viridulus</name>
    <dbReference type="NCBI Taxonomy" id="85310"/>
    <lineage>
        <taxon>Eukaryota</taxon>
        <taxon>Metazoa</taxon>
        <taxon>Ecdysozoa</taxon>
        <taxon>Arthropoda</taxon>
        <taxon>Hexapoda</taxon>
        <taxon>Insecta</taxon>
        <taxon>Pterygota</taxon>
        <taxon>Neoptera</taxon>
        <taxon>Paraneoptera</taxon>
        <taxon>Hemiptera</taxon>
        <taxon>Heteroptera</taxon>
        <taxon>Panheteroptera</taxon>
        <taxon>Pentatomomorpha</taxon>
        <taxon>Pentatomoidea</taxon>
        <taxon>Pentatomidae</taxon>
        <taxon>Pentatominae</taxon>
        <taxon>Nezara</taxon>
    </lineage>
</organism>
<dbReference type="PROSITE" id="PS00758">
    <property type="entry name" value="ARGE_DAPE_CPG2_1"/>
    <property type="match status" value="1"/>
</dbReference>
<dbReference type="GO" id="GO:0046872">
    <property type="term" value="F:metal ion binding"/>
    <property type="evidence" value="ECO:0007669"/>
    <property type="project" value="UniProtKB-KW"/>
</dbReference>
<keyword evidence="5 10" id="KW-0479">Metal-binding</keyword>
<dbReference type="NCBIfam" id="TIGR01880">
    <property type="entry name" value="Ac-peptdase-euk"/>
    <property type="match status" value="1"/>
</dbReference>
<name>A0A9P0H5D5_NEZVI</name>
<dbReference type="InterPro" id="IPR036264">
    <property type="entry name" value="Bact_exopeptidase_dim_dom"/>
</dbReference>
<dbReference type="EC" id="3.5.1.14" evidence="3"/>
<feature type="domain" description="Peptidase M20 dimerisation" evidence="11">
    <location>
        <begin position="184"/>
        <end position="289"/>
    </location>
</feature>
<dbReference type="Pfam" id="PF07687">
    <property type="entry name" value="M20_dimer"/>
    <property type="match status" value="1"/>
</dbReference>
<evidence type="ECO:0000256" key="8">
    <source>
        <dbReference type="ARBA" id="ARBA00029656"/>
    </source>
</evidence>
<comment type="subcellular location">
    <subcellularLocation>
        <location evidence="1">Cytoplasm</location>
    </subcellularLocation>
</comment>
<comment type="cofactor">
    <cofactor evidence="10">
        <name>Zn(2+)</name>
        <dbReference type="ChEBI" id="CHEBI:29105"/>
    </cofactor>
    <text evidence="10">Binds 2 Zn(2+) ions per subunit.</text>
</comment>
<evidence type="ECO:0000256" key="4">
    <source>
        <dbReference type="ARBA" id="ARBA00022490"/>
    </source>
</evidence>
<dbReference type="Gene3D" id="3.30.70.360">
    <property type="match status" value="1"/>
</dbReference>
<feature type="active site" evidence="9">
    <location>
        <position position="75"/>
    </location>
</feature>